<dbReference type="AlphaFoldDB" id="A0AAU8JDW5"/>
<proteinExistence type="predicted"/>
<gene>
    <name evidence="3" type="ORF">ABWT76_005746</name>
</gene>
<dbReference type="InterPro" id="IPR018633">
    <property type="entry name" value="DUF2357"/>
</dbReference>
<reference evidence="3" key="1">
    <citation type="submission" date="2024-07" db="EMBL/GenBank/DDBJ databases">
        <authorList>
            <person name="Kim Y.J."/>
            <person name="Jeong J.Y."/>
        </authorList>
    </citation>
    <scope>NUCLEOTIDE SEQUENCE</scope>
    <source>
        <strain evidence="3">GIHE-MW2</strain>
    </source>
</reference>
<dbReference type="EMBL" id="CP159837">
    <property type="protein sequence ID" value="XCM36948.1"/>
    <property type="molecule type" value="Genomic_DNA"/>
</dbReference>
<evidence type="ECO:0000256" key="1">
    <source>
        <dbReference type="SAM" id="Coils"/>
    </source>
</evidence>
<protein>
    <submittedName>
        <fullName evidence="3">DUF2357 domain-containing protein</fullName>
    </submittedName>
</protein>
<dbReference type="Pfam" id="PF09823">
    <property type="entry name" value="DUF2357"/>
    <property type="match status" value="1"/>
</dbReference>
<feature type="domain" description="DUF2357" evidence="2">
    <location>
        <begin position="226"/>
        <end position="379"/>
    </location>
</feature>
<evidence type="ECO:0000259" key="2">
    <source>
        <dbReference type="Pfam" id="PF09823"/>
    </source>
</evidence>
<sequence length="579" mass="67110">MMAVRSDLLNNLGNWAKLVILGTNDERGQKYPLSHLSNRFFFFSMKLYPNLFAYLNDAPVASLDLPVKAKNRPVVIDDGKSHRVVGLIHRSAQVYEIGFPYLLPEDIDSHATPGDALVKKWQLSLHSQDSSSLGRLLVADEVFDGAALEEEKQWQESWNQKLGDRLDEGVSLMLKTLVGLFNSLGQNCTSHLTSHQFDIDLSQLNQHLDNIDIREATLPLVVSLNRRYNLHKKLQKITPNLRHQLRRRTETMRVSDIQEMDAYSMRDYIRRPGRSAAEKAGVKQELTGVNRYADYNTAENKFLLYFAGRLLHGECDRYEKSNAQQYRSEVVQLRALIARLKQQCRQENTRVFTEKTYQFTQPNHVLLKDPIYRSFYKAYLDYISHKQEKEQVWPFRNQILADAFYLFMTAALLRFPENQIDSTVIACRRNPDLGHYLILDKSVPTIRAAIDHQPYLIRLHRPEKHHPQCDWMLTVKSAKDTAEFGKFHLPIWVFWYAPDESAIAHAEKYLNQFNDSSIGLIFYLQRTAKKYSAKGDVGYSPTGKIWMFQLPAAIESFGFSTSVDFLTEFLQRLLFLSMR</sequence>
<evidence type="ECO:0000313" key="3">
    <source>
        <dbReference type="EMBL" id="XCM36948.1"/>
    </source>
</evidence>
<dbReference type="RefSeq" id="WP_156331740.1">
    <property type="nucleotide sequence ID" value="NZ_CP159837.1"/>
</dbReference>
<name>A0AAU8JDW5_9CYAN</name>
<accession>A0AAU8JDW5</accession>
<feature type="coiled-coil region" evidence="1">
    <location>
        <begin position="323"/>
        <end position="350"/>
    </location>
</feature>
<organism evidence="3">
    <name type="scientific">Planktothricoides raciborskii GIHE-MW2</name>
    <dbReference type="NCBI Taxonomy" id="2792601"/>
    <lineage>
        <taxon>Bacteria</taxon>
        <taxon>Bacillati</taxon>
        <taxon>Cyanobacteriota</taxon>
        <taxon>Cyanophyceae</taxon>
        <taxon>Oscillatoriophycideae</taxon>
        <taxon>Oscillatoriales</taxon>
        <taxon>Oscillatoriaceae</taxon>
        <taxon>Planktothricoides</taxon>
    </lineage>
</organism>
<keyword evidence="1" id="KW-0175">Coiled coil</keyword>